<keyword evidence="11" id="KW-0456">Lyase</keyword>
<evidence type="ECO:0000313" key="12">
    <source>
        <dbReference type="Proteomes" id="UP000232693"/>
    </source>
</evidence>
<evidence type="ECO:0000256" key="5">
    <source>
        <dbReference type="ARBA" id="ARBA00022898"/>
    </source>
</evidence>
<keyword evidence="12" id="KW-1185">Reference proteome</keyword>
<dbReference type="InterPro" id="IPR001216">
    <property type="entry name" value="P-phosphate_BS"/>
</dbReference>
<evidence type="ECO:0000256" key="9">
    <source>
        <dbReference type="ARBA" id="ARBA00079153"/>
    </source>
</evidence>
<dbReference type="KEGG" id="kpd:CW740_08255"/>
<evidence type="ECO:0000256" key="4">
    <source>
        <dbReference type="ARBA" id="ARBA00012681"/>
    </source>
</evidence>
<dbReference type="InterPro" id="IPR050214">
    <property type="entry name" value="Cys_Synth/Cystath_Beta-Synth"/>
</dbReference>
<evidence type="ECO:0000313" key="11">
    <source>
        <dbReference type="EMBL" id="AUD79237.1"/>
    </source>
</evidence>
<dbReference type="RefSeq" id="WP_106647060.1">
    <property type="nucleotide sequence ID" value="NZ_BMGO01000001.1"/>
</dbReference>
<gene>
    <name evidence="11" type="ORF">CW740_08255</name>
</gene>
<dbReference type="CDD" id="cd01561">
    <property type="entry name" value="CBS_like"/>
    <property type="match status" value="1"/>
</dbReference>
<dbReference type="GO" id="GO:0016829">
    <property type="term" value="F:lyase activity"/>
    <property type="evidence" value="ECO:0007669"/>
    <property type="project" value="UniProtKB-KW"/>
</dbReference>
<dbReference type="EC" id="2.5.1.47" evidence="4"/>
<evidence type="ECO:0000256" key="7">
    <source>
        <dbReference type="ARBA" id="ARBA00072081"/>
    </source>
</evidence>
<keyword evidence="5" id="KW-0663">Pyridoxal phosphate</keyword>
<dbReference type="PANTHER" id="PTHR10314">
    <property type="entry name" value="CYSTATHIONINE BETA-SYNTHASE"/>
    <property type="match status" value="1"/>
</dbReference>
<dbReference type="GO" id="GO:0004124">
    <property type="term" value="F:cysteine synthase activity"/>
    <property type="evidence" value="ECO:0007669"/>
    <property type="project" value="UniProtKB-EC"/>
</dbReference>
<accession>A0A2K9ACS1</accession>
<dbReference type="AlphaFoldDB" id="A0A2K9ACS1"/>
<evidence type="ECO:0000256" key="6">
    <source>
        <dbReference type="ARBA" id="ARBA00047931"/>
    </source>
</evidence>
<protein>
    <recommendedName>
        <fullName evidence="7">Cysteine synthase B</fullName>
        <ecNumber evidence="4">2.5.1.47</ecNumber>
    </recommendedName>
    <alternativeName>
        <fullName evidence="8">O-acetylserine (thiol)-lyase B</fullName>
    </alternativeName>
    <alternativeName>
        <fullName evidence="9">O-acetylserine sulfhydrylase B</fullName>
    </alternativeName>
</protein>
<comment type="pathway">
    <text evidence="2">Amino-acid biosynthesis; L-cysteine biosynthesis; L-cysteine from L-serine: step 2/2.</text>
</comment>
<evidence type="ECO:0000259" key="10">
    <source>
        <dbReference type="Pfam" id="PF00291"/>
    </source>
</evidence>
<dbReference type="PROSITE" id="PS00901">
    <property type="entry name" value="CYS_SYNTHASE"/>
    <property type="match status" value="1"/>
</dbReference>
<evidence type="ECO:0000256" key="2">
    <source>
        <dbReference type="ARBA" id="ARBA00004962"/>
    </source>
</evidence>
<comment type="catalytic activity">
    <reaction evidence="6">
        <text>O-acetyl-L-serine + hydrogen sulfide = L-cysteine + acetate</text>
        <dbReference type="Rhea" id="RHEA:14829"/>
        <dbReference type="ChEBI" id="CHEBI:29919"/>
        <dbReference type="ChEBI" id="CHEBI:30089"/>
        <dbReference type="ChEBI" id="CHEBI:35235"/>
        <dbReference type="ChEBI" id="CHEBI:58340"/>
        <dbReference type="EC" id="2.5.1.47"/>
    </reaction>
</comment>
<evidence type="ECO:0000256" key="8">
    <source>
        <dbReference type="ARBA" id="ARBA00078257"/>
    </source>
</evidence>
<organism evidence="11 12">
    <name type="scientific">Kangiella profundi</name>
    <dbReference type="NCBI Taxonomy" id="1561924"/>
    <lineage>
        <taxon>Bacteria</taxon>
        <taxon>Pseudomonadati</taxon>
        <taxon>Pseudomonadota</taxon>
        <taxon>Gammaproteobacteria</taxon>
        <taxon>Kangiellales</taxon>
        <taxon>Kangiellaceae</taxon>
        <taxon>Kangiella</taxon>
    </lineage>
</organism>
<dbReference type="FunFam" id="3.40.50.1100:FF:000003">
    <property type="entry name" value="Cystathionine beta-synthase"/>
    <property type="match status" value="1"/>
</dbReference>
<sequence>MKVYSNILEMIGHTPMVEFQNLDTGKCRLFGKMESQNPGASIKDRIAVSMIEAAEKAGHIKPGDTLIEATAGNTGLGLALVASQKGYTLKIVMPDKMSMEKEYNLRAFGAEVIRTRSDVGKGHPEYYQDVAKRLSEENGWFFINQFSNEANIQAHYETTAPEIWEQLDGKVDAVVLGVGSGGTITGIGRYMKEKNPNVQMVLADPEGSILADYLKTGDIKEAGSWVVEGIGEDFIPDICDMSLFDKAYTVSDKEGLMAARDLMRKEAVMGGSSTGTLLAAALRYCQEQTEPKNVVTLVCDTGNRYLSKMYNDEWMKEKGFL</sequence>
<dbReference type="InterPro" id="IPR036052">
    <property type="entry name" value="TrpB-like_PALP_sf"/>
</dbReference>
<dbReference type="InterPro" id="IPR001926">
    <property type="entry name" value="TrpB-like_PALP"/>
</dbReference>
<evidence type="ECO:0000256" key="3">
    <source>
        <dbReference type="ARBA" id="ARBA00007103"/>
    </source>
</evidence>
<comment type="similarity">
    <text evidence="3">Belongs to the cysteine synthase/cystathionine beta-synthase family.</text>
</comment>
<name>A0A2K9ACS1_9GAMM</name>
<reference evidence="11 12" key="1">
    <citation type="submission" date="2017-12" db="EMBL/GenBank/DDBJ databases">
        <title>Kangiella profundi FT102 completed genome.</title>
        <authorList>
            <person name="Xu J."/>
            <person name="Wang J."/>
            <person name="Lu Y."/>
        </authorList>
    </citation>
    <scope>NUCLEOTIDE SEQUENCE [LARGE SCALE GENOMIC DNA]</scope>
    <source>
        <strain evidence="11 12">FT102</strain>
    </source>
</reference>
<comment type="cofactor">
    <cofactor evidence="1">
        <name>pyridoxal 5'-phosphate</name>
        <dbReference type="ChEBI" id="CHEBI:597326"/>
    </cofactor>
</comment>
<evidence type="ECO:0000256" key="1">
    <source>
        <dbReference type="ARBA" id="ARBA00001933"/>
    </source>
</evidence>
<dbReference type="OrthoDB" id="9805733at2"/>
<dbReference type="Pfam" id="PF00291">
    <property type="entry name" value="PALP"/>
    <property type="match status" value="1"/>
</dbReference>
<dbReference type="Gene3D" id="3.40.50.1100">
    <property type="match status" value="2"/>
</dbReference>
<dbReference type="Proteomes" id="UP000232693">
    <property type="component" value="Chromosome"/>
</dbReference>
<dbReference type="SUPFAM" id="SSF53686">
    <property type="entry name" value="Tryptophan synthase beta subunit-like PLP-dependent enzymes"/>
    <property type="match status" value="1"/>
</dbReference>
<proteinExistence type="inferred from homology"/>
<feature type="domain" description="Tryptophan synthase beta chain-like PALP" evidence="10">
    <location>
        <begin position="9"/>
        <end position="300"/>
    </location>
</feature>
<dbReference type="EMBL" id="CP025120">
    <property type="protein sequence ID" value="AUD79237.1"/>
    <property type="molecule type" value="Genomic_DNA"/>
</dbReference>
<dbReference type="FunFam" id="3.40.50.1100:FF:000118">
    <property type="entry name" value="Related to CYS4-cystathionine beta-synthase"/>
    <property type="match status" value="1"/>
</dbReference>
<dbReference type="GO" id="GO:0006535">
    <property type="term" value="P:cysteine biosynthetic process from serine"/>
    <property type="evidence" value="ECO:0007669"/>
    <property type="project" value="InterPro"/>
</dbReference>